<dbReference type="Proteomes" id="UP000030665">
    <property type="component" value="Unassembled WGS sequence"/>
</dbReference>
<organism evidence="10 11">
    <name type="scientific">Trichuris trichiura</name>
    <name type="common">Whipworm</name>
    <name type="synonym">Trichocephalus trichiurus</name>
    <dbReference type="NCBI Taxonomy" id="36087"/>
    <lineage>
        <taxon>Eukaryota</taxon>
        <taxon>Metazoa</taxon>
        <taxon>Ecdysozoa</taxon>
        <taxon>Nematoda</taxon>
        <taxon>Enoplea</taxon>
        <taxon>Dorylaimia</taxon>
        <taxon>Trichinellida</taxon>
        <taxon>Trichuridae</taxon>
        <taxon>Trichuris</taxon>
    </lineage>
</organism>
<dbReference type="PROSITE" id="PS50240">
    <property type="entry name" value="TRYPSIN_DOM"/>
    <property type="match status" value="1"/>
</dbReference>
<evidence type="ECO:0000256" key="6">
    <source>
        <dbReference type="ARBA" id="ARBA00023157"/>
    </source>
</evidence>
<dbReference type="GO" id="GO:0004252">
    <property type="term" value="F:serine-type endopeptidase activity"/>
    <property type="evidence" value="ECO:0007669"/>
    <property type="project" value="InterPro"/>
</dbReference>
<feature type="domain" description="Peptidase S1" evidence="9">
    <location>
        <begin position="63"/>
        <end position="304"/>
    </location>
</feature>
<dbReference type="SUPFAM" id="SSF50494">
    <property type="entry name" value="Trypsin-like serine proteases"/>
    <property type="match status" value="2"/>
</dbReference>
<dbReference type="PANTHER" id="PTHR24264">
    <property type="entry name" value="TRYPSIN-RELATED"/>
    <property type="match status" value="1"/>
</dbReference>
<accession>A0A077ZHZ3</accession>
<reference evidence="10" key="2">
    <citation type="submission" date="2014-03" db="EMBL/GenBank/DDBJ databases">
        <title>The whipworm genome and dual-species transcriptomics of an intimate host-pathogen interaction.</title>
        <authorList>
            <person name="Foth B.J."/>
            <person name="Tsai I.J."/>
            <person name="Reid A.J."/>
            <person name="Bancroft A.J."/>
            <person name="Nichol S."/>
            <person name="Tracey A."/>
            <person name="Holroyd N."/>
            <person name="Cotton J.A."/>
            <person name="Stanley E.J."/>
            <person name="Zarowiecki M."/>
            <person name="Liu J.Z."/>
            <person name="Huckvale T."/>
            <person name="Cooper P.J."/>
            <person name="Grencis R.K."/>
            <person name="Berriman M."/>
        </authorList>
    </citation>
    <scope>NUCLEOTIDE SEQUENCE [LARGE SCALE GENOMIC DNA]</scope>
</reference>
<dbReference type="InterPro" id="IPR001254">
    <property type="entry name" value="Trypsin_dom"/>
</dbReference>
<dbReference type="SMART" id="SM00020">
    <property type="entry name" value="Tryp_SPc"/>
    <property type="match status" value="1"/>
</dbReference>
<dbReference type="FunFam" id="2.40.10.10:FF:000003">
    <property type="entry name" value="Transmembrane serine protease 3"/>
    <property type="match status" value="1"/>
</dbReference>
<gene>
    <name evidence="10" type="ORF">TTRE_0000836001</name>
</gene>
<sequence>MRQVAGLFLLLGIATPISLQLLINNYMILPLLITIFQAATYHCGKPVVPMRNRNTAGKLSNRIVGGWEAAPHSIPWQVRVKNKKTATSFFACGGSLIQFKDGNSTDLVLTAAHCFEEDGRYAPVSSISVIVGAHDLNNPDETTSRTIQALQYMHKNFESRRKENDIALVRLEKAVVHSKATIPVCLPKQGESLPFGKMCFVSGWGSTSERGSSSTILRQVEVEILNYDKCYKKLDQQMYFCAGIMAGGKDSCQGDSGGPLVCDVYGKFVQYGIISHGSGCARAGTPGVYTALPQYVSWLQGKDKAMGGSKGSVDPMKEEPSEKQPIGGRGPTNSFTMGLPSSFGSPSFPSMSSLSHRPFSSSFPDMPNDISKFVNRVILMTKIDFVAKSFECGKPAVKSARHGPIGRKFNRIVGGYEATPHSLPWQVRVLRNKYGNMYSLCGGSLIQLKSGNSTDLVLTAAHCLEER</sequence>
<dbReference type="InterPro" id="IPR033116">
    <property type="entry name" value="TRYPSIN_SER"/>
</dbReference>
<evidence type="ECO:0000259" key="9">
    <source>
        <dbReference type="PROSITE" id="PS50240"/>
    </source>
</evidence>
<dbReference type="PRINTS" id="PR00722">
    <property type="entry name" value="CHYMOTRYPSIN"/>
</dbReference>
<dbReference type="STRING" id="36087.A0A077ZHZ3"/>
<dbReference type="CDD" id="cd00190">
    <property type="entry name" value="Tryp_SPc"/>
    <property type="match status" value="1"/>
</dbReference>
<comment type="subcellular location">
    <subcellularLocation>
        <location evidence="1">Secreted</location>
    </subcellularLocation>
</comment>
<dbReference type="PROSITE" id="PS00134">
    <property type="entry name" value="TRYPSIN_HIS"/>
    <property type="match status" value="2"/>
</dbReference>
<keyword evidence="2" id="KW-0964">Secreted</keyword>
<reference evidence="10" key="1">
    <citation type="submission" date="2014-01" db="EMBL/GenBank/DDBJ databases">
        <authorList>
            <person name="Aslett M."/>
        </authorList>
    </citation>
    <scope>NUCLEOTIDE SEQUENCE</scope>
</reference>
<evidence type="ECO:0000256" key="2">
    <source>
        <dbReference type="ARBA" id="ARBA00022525"/>
    </source>
</evidence>
<evidence type="ECO:0000256" key="5">
    <source>
        <dbReference type="ARBA" id="ARBA00022825"/>
    </source>
</evidence>
<keyword evidence="3 7" id="KW-0645">Protease</keyword>
<feature type="region of interest" description="Disordered" evidence="8">
    <location>
        <begin position="306"/>
        <end position="330"/>
    </location>
</feature>
<protein>
    <submittedName>
        <fullName evidence="10">Trypsin domain containing protein</fullName>
    </submittedName>
</protein>
<dbReference type="PROSITE" id="PS00135">
    <property type="entry name" value="TRYPSIN_SER"/>
    <property type="match status" value="1"/>
</dbReference>
<keyword evidence="11" id="KW-1185">Reference proteome</keyword>
<dbReference type="EMBL" id="HG806837">
    <property type="protein sequence ID" value="CDW60017.1"/>
    <property type="molecule type" value="Genomic_DNA"/>
</dbReference>
<keyword evidence="4 7" id="KW-0378">Hydrolase</keyword>
<dbReference type="GO" id="GO:0005615">
    <property type="term" value="C:extracellular space"/>
    <property type="evidence" value="ECO:0007669"/>
    <property type="project" value="TreeGrafter"/>
</dbReference>
<dbReference type="PANTHER" id="PTHR24264:SF65">
    <property type="entry name" value="SRCR DOMAIN-CONTAINING PROTEIN"/>
    <property type="match status" value="1"/>
</dbReference>
<dbReference type="InterPro" id="IPR043504">
    <property type="entry name" value="Peptidase_S1_PA_chymotrypsin"/>
</dbReference>
<dbReference type="OrthoDB" id="6376138at2759"/>
<dbReference type="Pfam" id="PF00089">
    <property type="entry name" value="Trypsin"/>
    <property type="match status" value="2"/>
</dbReference>
<evidence type="ECO:0000256" key="1">
    <source>
        <dbReference type="ARBA" id="ARBA00004613"/>
    </source>
</evidence>
<dbReference type="InterPro" id="IPR050127">
    <property type="entry name" value="Serine_Proteases_S1"/>
</dbReference>
<evidence type="ECO:0000256" key="3">
    <source>
        <dbReference type="ARBA" id="ARBA00022670"/>
    </source>
</evidence>
<evidence type="ECO:0000313" key="11">
    <source>
        <dbReference type="Proteomes" id="UP000030665"/>
    </source>
</evidence>
<keyword evidence="5 7" id="KW-0720">Serine protease</keyword>
<name>A0A077ZHZ3_TRITR</name>
<evidence type="ECO:0000256" key="4">
    <source>
        <dbReference type="ARBA" id="ARBA00022801"/>
    </source>
</evidence>
<dbReference type="GO" id="GO:0006508">
    <property type="term" value="P:proteolysis"/>
    <property type="evidence" value="ECO:0007669"/>
    <property type="project" value="UniProtKB-KW"/>
</dbReference>
<dbReference type="InterPro" id="IPR001314">
    <property type="entry name" value="Peptidase_S1A"/>
</dbReference>
<keyword evidence="6" id="KW-1015">Disulfide bond</keyword>
<dbReference type="Gene3D" id="2.40.10.10">
    <property type="entry name" value="Trypsin-like serine proteases"/>
    <property type="match status" value="2"/>
</dbReference>
<evidence type="ECO:0000256" key="7">
    <source>
        <dbReference type="RuleBase" id="RU363034"/>
    </source>
</evidence>
<dbReference type="InterPro" id="IPR009003">
    <property type="entry name" value="Peptidase_S1_PA"/>
</dbReference>
<evidence type="ECO:0000313" key="10">
    <source>
        <dbReference type="EMBL" id="CDW60017.1"/>
    </source>
</evidence>
<proteinExistence type="predicted"/>
<evidence type="ECO:0000256" key="8">
    <source>
        <dbReference type="SAM" id="MobiDB-lite"/>
    </source>
</evidence>
<dbReference type="InterPro" id="IPR018114">
    <property type="entry name" value="TRYPSIN_HIS"/>
</dbReference>
<dbReference type="AlphaFoldDB" id="A0A077ZHZ3"/>